<accession>F7ZFH5</accession>
<dbReference type="EMBL" id="CP002623">
    <property type="protein sequence ID" value="AEI95980.1"/>
    <property type="molecule type" value="Genomic_DNA"/>
</dbReference>
<organism evidence="4 5">
    <name type="scientific">Roseobacter litoralis (strain ATCC 49566 / DSM 6996 / JCM 21268 / NBRC 15278 / OCh 149)</name>
    <dbReference type="NCBI Taxonomy" id="391595"/>
    <lineage>
        <taxon>Bacteria</taxon>
        <taxon>Pseudomonadati</taxon>
        <taxon>Pseudomonadota</taxon>
        <taxon>Alphaproteobacteria</taxon>
        <taxon>Rhodobacterales</taxon>
        <taxon>Roseobacteraceae</taxon>
        <taxon>Roseobacter</taxon>
    </lineage>
</organism>
<sequence length="425" mass="45731">MTRLRSLLFSLVLGFCAGTALAQDPLVEVDFEENTTIPGQPLSLRVTVLVPTWLPKPVVFPSLEAPNILVQLSEGSTSPVSRTIEGETWSGVSRRYRVTPMVPGRVQIPAQELSVTWAEPGKTDPLQQTFTLEPIVIEGRVPEGAEDLSPFIAAQNLTLTQEVSEAEMPLKAGESVTITLSAEIEGTSAMFLPALLPVIDLKGVAVYPAEPIIQDKEERGKLSGTRTESVTLVAQSGGGGAFPTIELAWFNLGSKDIETASTDGFEVTVDAPPALVQNADPRVLVLFAVAGLITVALCFAIFRRVSPKLRAVLEARRARKEASEPSAFAKVLHAAKAHDYDGLLRHLDVWASRCHADPRAQVALQSALCALGAARYGPTQTSQSDAWKTLSAVLPQVRAKVLKADQRNQNLPPLNPTESQSQRLA</sequence>
<dbReference type="OrthoDB" id="7699970at2"/>
<evidence type="ECO:0000256" key="2">
    <source>
        <dbReference type="SAM" id="Phobius"/>
    </source>
</evidence>
<feature type="compositionally biased region" description="Polar residues" evidence="1">
    <location>
        <begin position="407"/>
        <end position="425"/>
    </location>
</feature>
<evidence type="ECO:0000313" key="5">
    <source>
        <dbReference type="Proteomes" id="UP000001353"/>
    </source>
</evidence>
<feature type="transmembrane region" description="Helical" evidence="2">
    <location>
        <begin position="283"/>
        <end position="302"/>
    </location>
</feature>
<dbReference type="STRING" id="391595.RLO149_c040840"/>
<dbReference type="PANTHER" id="PTHR40940:SF1">
    <property type="entry name" value="PROTEIN BATD"/>
    <property type="match status" value="1"/>
</dbReference>
<feature type="signal peptide" evidence="3">
    <location>
        <begin position="1"/>
        <end position="22"/>
    </location>
</feature>
<dbReference type="HOGENOM" id="CLU_047669_0_0_5"/>
<protein>
    <recommendedName>
        <fullName evidence="6">Protein BatD</fullName>
    </recommendedName>
</protein>
<dbReference type="InterPro" id="IPR025738">
    <property type="entry name" value="BatD"/>
</dbReference>
<evidence type="ECO:0008006" key="6">
    <source>
        <dbReference type="Google" id="ProtNLM"/>
    </source>
</evidence>
<keyword evidence="2" id="KW-0472">Membrane</keyword>
<keyword evidence="3" id="KW-0732">Signal</keyword>
<name>F7ZFH5_ROSLO</name>
<reference evidence="4 5" key="1">
    <citation type="journal article" date="2011" name="BMC Genomics">
        <title>Comparative genome analysis and genome-guided physiological analysis of Roseobacter litoralis.</title>
        <authorList>
            <person name="Kalhoefer D."/>
            <person name="Thole S."/>
            <person name="Voget S."/>
            <person name="Lehmann R."/>
            <person name="Liesegang H."/>
            <person name="Wollher A."/>
            <person name="Daniel R."/>
            <person name="Simon M."/>
            <person name="Brinkhoff T."/>
        </authorList>
    </citation>
    <scope>NUCLEOTIDE SEQUENCE [LARGE SCALE GENOMIC DNA]</scope>
    <source>
        <strain evidence="5">ATCC 49566 / DSM 6996 / JCM 21268 / NBRC 15278 / OCh 149</strain>
    </source>
</reference>
<keyword evidence="2" id="KW-1133">Transmembrane helix</keyword>
<dbReference type="eggNOG" id="ENOG502Z8JG">
    <property type="taxonomic scope" value="Bacteria"/>
</dbReference>
<dbReference type="KEGG" id="rli:RLO149_c040840"/>
<evidence type="ECO:0000313" key="4">
    <source>
        <dbReference type="EMBL" id="AEI95980.1"/>
    </source>
</evidence>
<keyword evidence="2" id="KW-0812">Transmembrane</keyword>
<keyword evidence="5" id="KW-1185">Reference proteome</keyword>
<proteinExistence type="predicted"/>
<feature type="chain" id="PRO_5003367319" description="Protein BatD" evidence="3">
    <location>
        <begin position="23"/>
        <end position="425"/>
    </location>
</feature>
<dbReference type="PANTHER" id="PTHR40940">
    <property type="entry name" value="PROTEIN BATD-RELATED"/>
    <property type="match status" value="1"/>
</dbReference>
<dbReference type="AlphaFoldDB" id="F7ZFH5"/>
<dbReference type="Proteomes" id="UP000001353">
    <property type="component" value="Chromosome"/>
</dbReference>
<dbReference type="RefSeq" id="WP_013963859.1">
    <property type="nucleotide sequence ID" value="NC_015730.1"/>
</dbReference>
<feature type="region of interest" description="Disordered" evidence="1">
    <location>
        <begin position="404"/>
        <end position="425"/>
    </location>
</feature>
<gene>
    <name evidence="4" type="ordered locus">RLO149_c040840</name>
</gene>
<evidence type="ECO:0000256" key="1">
    <source>
        <dbReference type="SAM" id="MobiDB-lite"/>
    </source>
</evidence>
<evidence type="ECO:0000256" key="3">
    <source>
        <dbReference type="SAM" id="SignalP"/>
    </source>
</evidence>